<keyword evidence="3 9" id="KW-0547">Nucleotide-binding</keyword>
<feature type="short sequence motif" description="GyrA-box" evidence="9">
    <location>
        <begin position="527"/>
        <end position="533"/>
    </location>
</feature>
<gene>
    <name evidence="9 14" type="primary">gyrA</name>
    <name evidence="14" type="ORF">NBM05_05645</name>
</gene>
<dbReference type="PANTHER" id="PTHR43493">
    <property type="entry name" value="DNA GYRASE/TOPOISOMERASE SUBUNIT A"/>
    <property type="match status" value="1"/>
</dbReference>
<keyword evidence="5 9" id="KW-0799">Topoisomerase</keyword>
<dbReference type="GO" id="GO:0034335">
    <property type="term" value="F:DNA negative supercoiling activity"/>
    <property type="evidence" value="ECO:0007669"/>
    <property type="project" value="UniProtKB-ARBA"/>
</dbReference>
<evidence type="ECO:0000313" key="15">
    <source>
        <dbReference type="Proteomes" id="UP001139502"/>
    </source>
</evidence>
<dbReference type="FunFam" id="3.30.1360.40:FF:000002">
    <property type="entry name" value="DNA gyrase subunit A"/>
    <property type="match status" value="1"/>
</dbReference>
<dbReference type="FunFam" id="1.10.268.10:FF:000001">
    <property type="entry name" value="DNA gyrase subunit A"/>
    <property type="match status" value="1"/>
</dbReference>
<dbReference type="NCBIfam" id="TIGR01063">
    <property type="entry name" value="gyrA"/>
    <property type="match status" value="1"/>
</dbReference>
<evidence type="ECO:0000256" key="3">
    <source>
        <dbReference type="ARBA" id="ARBA00022741"/>
    </source>
</evidence>
<comment type="caution">
    <text evidence="14">The sequence shown here is derived from an EMBL/GenBank/DDBJ whole genome shotgun (WGS) entry which is preliminary data.</text>
</comment>
<dbReference type="Gene3D" id="3.30.1360.40">
    <property type="match status" value="1"/>
</dbReference>
<dbReference type="InterPro" id="IPR005743">
    <property type="entry name" value="GyrA"/>
</dbReference>
<name>A0A9X2HCA7_9MICC</name>
<evidence type="ECO:0000256" key="6">
    <source>
        <dbReference type="ARBA" id="ARBA00023125"/>
    </source>
</evidence>
<feature type="compositionally biased region" description="Basic and acidic residues" evidence="12">
    <location>
        <begin position="835"/>
        <end position="845"/>
    </location>
</feature>
<dbReference type="GO" id="GO:0009330">
    <property type="term" value="C:DNA topoisomerase type II (double strand cut, ATP-hydrolyzing) complex"/>
    <property type="evidence" value="ECO:0007669"/>
    <property type="project" value="TreeGrafter"/>
</dbReference>
<dbReference type="EMBL" id="JANAFB010000010">
    <property type="protein sequence ID" value="MCP3425510.1"/>
    <property type="molecule type" value="Genomic_DNA"/>
</dbReference>
<comment type="similarity">
    <text evidence="2 9">Belongs to the type II topoisomerase GyrA/ParC subunit family.</text>
</comment>
<comment type="miscellaneous">
    <text evidence="9">Few gyrases are as efficient as E.coli at forming negative supercoils. Not all organisms have 2 type II topoisomerases; in organisms with a single type II topoisomerase this enzyme also has to decatenate newly replicated chromosomes.</text>
</comment>
<dbReference type="Pfam" id="PF03989">
    <property type="entry name" value="DNA_gyraseA_C"/>
    <property type="match status" value="6"/>
</dbReference>
<evidence type="ECO:0000256" key="5">
    <source>
        <dbReference type="ARBA" id="ARBA00023029"/>
    </source>
</evidence>
<keyword evidence="7 9" id="KW-0413">Isomerase</keyword>
<dbReference type="GO" id="GO:0005694">
    <property type="term" value="C:chromosome"/>
    <property type="evidence" value="ECO:0007669"/>
    <property type="project" value="InterPro"/>
</dbReference>
<dbReference type="EC" id="5.6.2.2" evidence="9"/>
<comment type="function">
    <text evidence="9">A type II topoisomerase that negatively supercoils closed circular double-stranded (ds) DNA in an ATP-dependent manner to modulate DNA topology and maintain chromosomes in an underwound state. Negative supercoiling favors strand separation, and DNA replication, transcription, recombination and repair, all of which involve strand separation. Also able to catalyze the interconversion of other topological isomers of dsDNA rings, including catenanes and knotted rings. Type II topoisomerases break and join 2 DNA strands simultaneously in an ATP-dependent manner.</text>
</comment>
<dbReference type="GO" id="GO:0003677">
    <property type="term" value="F:DNA binding"/>
    <property type="evidence" value="ECO:0007669"/>
    <property type="project" value="UniProtKB-UniRule"/>
</dbReference>
<dbReference type="CDD" id="cd00187">
    <property type="entry name" value="TOP4c"/>
    <property type="match status" value="1"/>
</dbReference>
<dbReference type="InterPro" id="IPR006691">
    <property type="entry name" value="GyrA/parC_rep"/>
</dbReference>
<comment type="catalytic activity">
    <reaction evidence="1 9 10">
        <text>ATP-dependent breakage, passage and rejoining of double-stranded DNA.</text>
        <dbReference type="EC" id="5.6.2.2"/>
    </reaction>
</comment>
<dbReference type="Gene3D" id="3.90.199.10">
    <property type="entry name" value="Topoisomerase II, domain 5"/>
    <property type="match status" value="1"/>
</dbReference>
<keyword evidence="4 9" id="KW-0067">ATP-binding</keyword>
<proteinExistence type="inferred from homology"/>
<evidence type="ECO:0000256" key="4">
    <source>
        <dbReference type="ARBA" id="ARBA00022840"/>
    </source>
</evidence>
<feature type="active site" description="O-(5'-phospho-DNA)-tyrosine intermediate" evidence="9 10">
    <location>
        <position position="119"/>
    </location>
</feature>
<dbReference type="Proteomes" id="UP001139502">
    <property type="component" value="Unassembled WGS sequence"/>
</dbReference>
<dbReference type="AlphaFoldDB" id="A0A9X2HCA7"/>
<feature type="coiled-coil region" evidence="11">
    <location>
        <begin position="437"/>
        <end position="478"/>
    </location>
</feature>
<feature type="region of interest" description="Disordered" evidence="12">
    <location>
        <begin position="829"/>
        <end position="858"/>
    </location>
</feature>
<evidence type="ECO:0000256" key="9">
    <source>
        <dbReference type="HAMAP-Rule" id="MF_01897"/>
    </source>
</evidence>
<evidence type="ECO:0000313" key="14">
    <source>
        <dbReference type="EMBL" id="MCP3425510.1"/>
    </source>
</evidence>
<evidence type="ECO:0000259" key="13">
    <source>
        <dbReference type="PROSITE" id="PS52040"/>
    </source>
</evidence>
<evidence type="ECO:0000256" key="2">
    <source>
        <dbReference type="ARBA" id="ARBA00008263"/>
    </source>
</evidence>
<dbReference type="PANTHER" id="PTHR43493:SF5">
    <property type="entry name" value="DNA GYRASE SUBUNIT A, CHLOROPLASTIC_MITOCHONDRIAL"/>
    <property type="match status" value="1"/>
</dbReference>
<comment type="subunit">
    <text evidence="8">Heterotetramer composed of ParC and ParE.</text>
</comment>
<accession>A0A9X2HCA7</accession>
<dbReference type="InterPro" id="IPR013757">
    <property type="entry name" value="Topo_IIA_A_a_sf"/>
</dbReference>
<evidence type="ECO:0000256" key="10">
    <source>
        <dbReference type="PROSITE-ProRule" id="PRU01384"/>
    </source>
</evidence>
<dbReference type="InterPro" id="IPR050220">
    <property type="entry name" value="Type_II_DNA_Topoisomerases"/>
</dbReference>
<keyword evidence="15" id="KW-1185">Reference proteome</keyword>
<dbReference type="PROSITE" id="PS52040">
    <property type="entry name" value="TOPO_IIA"/>
    <property type="match status" value="1"/>
</dbReference>
<reference evidence="14" key="1">
    <citation type="submission" date="2022-06" db="EMBL/GenBank/DDBJ databases">
        <title>Rothia sp. isolated from sandalwood seedling.</title>
        <authorList>
            <person name="Tuikhar N."/>
            <person name="Kirdat K."/>
            <person name="Thorat V."/>
            <person name="Swetha P."/>
            <person name="Padma S."/>
            <person name="Sundararaj R."/>
            <person name="Yadav A."/>
        </authorList>
    </citation>
    <scope>NUCLEOTIDE SEQUENCE</scope>
    <source>
        <strain evidence="14">AR01</strain>
    </source>
</reference>
<evidence type="ECO:0000256" key="12">
    <source>
        <dbReference type="SAM" id="MobiDB-lite"/>
    </source>
</evidence>
<dbReference type="InterPro" id="IPR013760">
    <property type="entry name" value="Topo_IIA-like_dom_sf"/>
</dbReference>
<dbReference type="NCBIfam" id="NF004043">
    <property type="entry name" value="PRK05560.1"/>
    <property type="match status" value="1"/>
</dbReference>
<evidence type="ECO:0000256" key="8">
    <source>
        <dbReference type="ARBA" id="ARBA00063644"/>
    </source>
</evidence>
<dbReference type="SMART" id="SM00434">
    <property type="entry name" value="TOP4c"/>
    <property type="match status" value="1"/>
</dbReference>
<comment type="subunit">
    <text evidence="9">Heterotetramer, composed of two GyrA and two GyrB chains. In the heterotetramer, GyrA contains the active site tyrosine that forms a transient covalent intermediate with DNA, while GyrB binds cofactors and catalyzes ATP hydrolysis.</text>
</comment>
<dbReference type="InterPro" id="IPR035516">
    <property type="entry name" value="Gyrase/topoIV_suA_C"/>
</dbReference>
<dbReference type="FunFam" id="3.90.199.10:FF:000001">
    <property type="entry name" value="DNA gyrase subunit A"/>
    <property type="match status" value="1"/>
</dbReference>
<evidence type="ECO:0000256" key="7">
    <source>
        <dbReference type="ARBA" id="ARBA00023235"/>
    </source>
</evidence>
<dbReference type="GO" id="GO:0006261">
    <property type="term" value="P:DNA-templated DNA replication"/>
    <property type="evidence" value="ECO:0007669"/>
    <property type="project" value="UniProtKB-UniRule"/>
</dbReference>
<keyword evidence="9" id="KW-0963">Cytoplasm</keyword>
<protein>
    <recommendedName>
        <fullName evidence="9">DNA gyrase subunit A</fullName>
        <ecNumber evidence="9">5.6.2.2</ecNumber>
    </recommendedName>
</protein>
<feature type="domain" description="Topo IIA-type catalytic" evidence="13">
    <location>
        <begin position="31"/>
        <end position="500"/>
    </location>
</feature>
<evidence type="ECO:0000256" key="1">
    <source>
        <dbReference type="ARBA" id="ARBA00000185"/>
    </source>
</evidence>
<dbReference type="Pfam" id="PF00521">
    <property type="entry name" value="DNA_topoisoIV"/>
    <property type="match status" value="1"/>
</dbReference>
<dbReference type="GO" id="GO:0006265">
    <property type="term" value="P:DNA topological change"/>
    <property type="evidence" value="ECO:0007669"/>
    <property type="project" value="UniProtKB-UniRule"/>
</dbReference>
<dbReference type="FunFam" id="2.120.10.90:FF:000005">
    <property type="entry name" value="DNA topoisomerase 4 subunit A"/>
    <property type="match status" value="1"/>
</dbReference>
<dbReference type="InterPro" id="IPR013758">
    <property type="entry name" value="Topo_IIA_A/C_ab"/>
</dbReference>
<sequence>MTDRVEHVDLQTEMQRSYLDYAMAVIVGRALPDVRDGLKPVHRRVIYAMHDGGYRPDRSFNKCARVVGEVMGQYHPHGDSAIYDTLVRLIQNWIMRYPLALGQGNFGSPGNDGAAAPRYTECKMAPLAMEMVRDIHEDTVDFQDNYDGKNQEPTVLPARFPNLLVNGSSGIAVGMATNIPPHNLREVAEGVQWYLENHEASNEELLNALIARIKGPDFPTGAQILGHKGIEEAYRTGRGSITMRAVVDVEEIQGRTCLVVTELPYQANPDNLAIKIADLIKDGRITGIADIRDETSGRTGQRLVIVLKRDAVAKVVLNNLYKHTQLQDNFSANMLAIVDGVPRTLSLDAFVRHWVTHQMEVIVRRTRFRLRQAEEEAHILRGLLKALDALDEVIQLIRASPTADEARTGLMGFLEIDEAQAQAILNMQLRRLAALERQKIQDRHDELMRQIEEYKAIIASEERQRQIISEELRELVHRFGDDRRTQILMGYDGDMSIEDLIPEEDMVVTITRGGYVKRTRIDQYRSQHRGGKGIRGAQLRGDDVVEHLVVTTTHNWILFFTNFGRVYRTKAYELIEAGRDAKGQHVANLLAFQPDETIARVMALRTYEDAPYLVLATKHGLVKKSRLSDYDTNRTAGVIAVNLRDDDELISAQLASSDDDLLLISRKGMSLRFTASDDALRPMGRATSGVTGMKFRDGDELLAASVVHDDSYVFVVTEGGYAKRTKVDEYRVQGRGGLGIKVAKLVEDRGELVGGLIVGADDEVLVVMQSGKVARSNVAEVPAKGRDTMGVIFVKPAKNDRILSIARNQDKGVDEGQPVAEGGAVEVINPDDEVPLGHETERIDAPEESGTPAHGGNA</sequence>
<dbReference type="GO" id="GO:0005524">
    <property type="term" value="F:ATP binding"/>
    <property type="evidence" value="ECO:0007669"/>
    <property type="project" value="UniProtKB-UniRule"/>
</dbReference>
<dbReference type="SUPFAM" id="SSF101904">
    <property type="entry name" value="GyrA/ParC C-terminal domain-like"/>
    <property type="match status" value="1"/>
</dbReference>
<dbReference type="HAMAP" id="MF_01897">
    <property type="entry name" value="GyrA"/>
    <property type="match status" value="1"/>
</dbReference>
<keyword evidence="6 9" id="KW-0238">DNA-binding</keyword>
<evidence type="ECO:0000256" key="11">
    <source>
        <dbReference type="SAM" id="Coils"/>
    </source>
</evidence>
<comment type="subcellular location">
    <subcellularLocation>
        <location evidence="9">Cytoplasm</location>
    </subcellularLocation>
</comment>
<dbReference type="InterPro" id="IPR002205">
    <property type="entry name" value="Topo_IIA_dom_A"/>
</dbReference>
<dbReference type="NCBIfam" id="NF004044">
    <property type="entry name" value="PRK05561.1"/>
    <property type="match status" value="1"/>
</dbReference>
<dbReference type="Gene3D" id="1.10.268.10">
    <property type="entry name" value="Topoisomerase, domain 3"/>
    <property type="match status" value="1"/>
</dbReference>
<dbReference type="Gene3D" id="2.120.10.90">
    <property type="entry name" value="DNA gyrase/topoisomerase IV, subunit A, C-terminal"/>
    <property type="match status" value="1"/>
</dbReference>
<keyword evidence="11" id="KW-0175">Coiled coil</keyword>
<dbReference type="GO" id="GO:0005737">
    <property type="term" value="C:cytoplasm"/>
    <property type="evidence" value="ECO:0007669"/>
    <property type="project" value="UniProtKB-SubCell"/>
</dbReference>
<dbReference type="SUPFAM" id="SSF56719">
    <property type="entry name" value="Type II DNA topoisomerase"/>
    <property type="match status" value="1"/>
</dbReference>
<organism evidence="14 15">
    <name type="scientific">Rothia santali</name>
    <dbReference type="NCBI Taxonomy" id="2949643"/>
    <lineage>
        <taxon>Bacteria</taxon>
        <taxon>Bacillati</taxon>
        <taxon>Actinomycetota</taxon>
        <taxon>Actinomycetes</taxon>
        <taxon>Micrococcales</taxon>
        <taxon>Micrococcaceae</taxon>
        <taxon>Rothia</taxon>
    </lineage>
</organism>